<keyword evidence="1" id="KW-0472">Membrane</keyword>
<evidence type="ECO:0008006" key="4">
    <source>
        <dbReference type="Google" id="ProtNLM"/>
    </source>
</evidence>
<keyword evidence="3" id="KW-1185">Reference proteome</keyword>
<evidence type="ECO:0000313" key="3">
    <source>
        <dbReference type="Proteomes" id="UP000502823"/>
    </source>
</evidence>
<sequence>MPACLQWVSYVAFFRYSFEAIMQCVYGYDRSNLKCSEVYCHYKSPRKYLEEFGMEEANYWIDILGLLVWITALQLAFHFMLKLKMRISR</sequence>
<proteinExistence type="predicted"/>
<feature type="transmembrane region" description="Helical" evidence="1">
    <location>
        <begin position="59"/>
        <end position="81"/>
    </location>
</feature>
<dbReference type="EMBL" id="BLKM01000627">
    <property type="protein sequence ID" value="GFG36299.1"/>
    <property type="molecule type" value="Genomic_DNA"/>
</dbReference>
<dbReference type="AlphaFoldDB" id="A0A6L2PUT9"/>
<evidence type="ECO:0000256" key="1">
    <source>
        <dbReference type="SAM" id="Phobius"/>
    </source>
</evidence>
<gene>
    <name evidence="2" type="ORF">Cfor_00827</name>
</gene>
<dbReference type="Proteomes" id="UP000502823">
    <property type="component" value="Unassembled WGS sequence"/>
</dbReference>
<name>A0A6L2PUT9_COPFO</name>
<comment type="caution">
    <text evidence="2">The sequence shown here is derived from an EMBL/GenBank/DDBJ whole genome shotgun (WGS) entry which is preliminary data.</text>
</comment>
<dbReference type="InParanoid" id="A0A6L2PUT9"/>
<keyword evidence="1" id="KW-0812">Transmembrane</keyword>
<accession>A0A6L2PUT9</accession>
<dbReference type="OrthoDB" id="66620at2759"/>
<keyword evidence="1" id="KW-1133">Transmembrane helix</keyword>
<reference evidence="3" key="1">
    <citation type="submission" date="2020-01" db="EMBL/GenBank/DDBJ databases">
        <title>Draft genome sequence of the Termite Coptotermes fromosanus.</title>
        <authorList>
            <person name="Itakura S."/>
            <person name="Yosikawa Y."/>
            <person name="Umezawa K."/>
        </authorList>
    </citation>
    <scope>NUCLEOTIDE SEQUENCE [LARGE SCALE GENOMIC DNA]</scope>
</reference>
<organism evidence="2 3">
    <name type="scientific">Coptotermes formosanus</name>
    <name type="common">Formosan subterranean termite</name>
    <dbReference type="NCBI Taxonomy" id="36987"/>
    <lineage>
        <taxon>Eukaryota</taxon>
        <taxon>Metazoa</taxon>
        <taxon>Ecdysozoa</taxon>
        <taxon>Arthropoda</taxon>
        <taxon>Hexapoda</taxon>
        <taxon>Insecta</taxon>
        <taxon>Pterygota</taxon>
        <taxon>Neoptera</taxon>
        <taxon>Polyneoptera</taxon>
        <taxon>Dictyoptera</taxon>
        <taxon>Blattodea</taxon>
        <taxon>Blattoidea</taxon>
        <taxon>Termitoidae</taxon>
        <taxon>Rhinotermitidae</taxon>
        <taxon>Coptotermes</taxon>
    </lineage>
</organism>
<evidence type="ECO:0000313" key="2">
    <source>
        <dbReference type="EMBL" id="GFG36299.1"/>
    </source>
</evidence>
<protein>
    <recommendedName>
        <fullName evidence="4">ABC-2 type transporter domain-containing protein</fullName>
    </recommendedName>
</protein>